<accession>A0A0D0BNS3</accession>
<evidence type="ECO:0000256" key="1">
    <source>
        <dbReference type="SAM" id="MobiDB-lite"/>
    </source>
</evidence>
<feature type="region of interest" description="Disordered" evidence="1">
    <location>
        <begin position="159"/>
        <end position="212"/>
    </location>
</feature>
<name>A0A0D0BNS3_9AGAR</name>
<dbReference type="AlphaFoldDB" id="A0A0D0BNS3"/>
<dbReference type="HOGENOM" id="CLU_1299845_0_0_1"/>
<feature type="compositionally biased region" description="Basic and acidic residues" evidence="1">
    <location>
        <begin position="196"/>
        <end position="212"/>
    </location>
</feature>
<feature type="chain" id="PRO_5002219654" evidence="2">
    <location>
        <begin position="23"/>
        <end position="212"/>
    </location>
</feature>
<evidence type="ECO:0000313" key="3">
    <source>
        <dbReference type="EMBL" id="KIK51189.1"/>
    </source>
</evidence>
<keyword evidence="2" id="KW-0732">Signal</keyword>
<evidence type="ECO:0000313" key="4">
    <source>
        <dbReference type="Proteomes" id="UP000053593"/>
    </source>
</evidence>
<feature type="compositionally biased region" description="Polar residues" evidence="1">
    <location>
        <begin position="161"/>
        <end position="193"/>
    </location>
</feature>
<gene>
    <name evidence="3" type="ORF">GYMLUDRAFT_50698</name>
</gene>
<organism evidence="3 4">
    <name type="scientific">Collybiopsis luxurians FD-317 M1</name>
    <dbReference type="NCBI Taxonomy" id="944289"/>
    <lineage>
        <taxon>Eukaryota</taxon>
        <taxon>Fungi</taxon>
        <taxon>Dikarya</taxon>
        <taxon>Basidiomycota</taxon>
        <taxon>Agaricomycotina</taxon>
        <taxon>Agaricomycetes</taxon>
        <taxon>Agaricomycetidae</taxon>
        <taxon>Agaricales</taxon>
        <taxon>Marasmiineae</taxon>
        <taxon>Omphalotaceae</taxon>
        <taxon>Collybiopsis</taxon>
        <taxon>Collybiopsis luxurians</taxon>
    </lineage>
</organism>
<keyword evidence="4" id="KW-1185">Reference proteome</keyword>
<protein>
    <submittedName>
        <fullName evidence="3">Uncharacterized protein</fullName>
    </submittedName>
</protein>
<sequence length="212" mass="23233">MFLIARLSALCCVLASFLAVTASPLPQNDVTSLEFERRGPAATLWALEKAAKAYDPNQKGPALLLSRSAFYAVPQGQQMEVKSKGEDKTASLKKDKSAQLHEVAQIKFKGEESVQIATDLRALRPKTLVEYREEIEKVIKKYAKGATVTLKEEWFKEEAPKQSNIHDVLNSPQPAAGASGSNPPNANAQQAPKKSNIHDVLSKQSDIHKVLN</sequence>
<evidence type="ECO:0000256" key="2">
    <source>
        <dbReference type="SAM" id="SignalP"/>
    </source>
</evidence>
<proteinExistence type="predicted"/>
<dbReference type="EMBL" id="KN834870">
    <property type="protein sequence ID" value="KIK51189.1"/>
    <property type="molecule type" value="Genomic_DNA"/>
</dbReference>
<reference evidence="3 4" key="1">
    <citation type="submission" date="2014-04" db="EMBL/GenBank/DDBJ databases">
        <title>Evolutionary Origins and Diversification of the Mycorrhizal Mutualists.</title>
        <authorList>
            <consortium name="DOE Joint Genome Institute"/>
            <consortium name="Mycorrhizal Genomics Consortium"/>
            <person name="Kohler A."/>
            <person name="Kuo A."/>
            <person name="Nagy L.G."/>
            <person name="Floudas D."/>
            <person name="Copeland A."/>
            <person name="Barry K.W."/>
            <person name="Cichocki N."/>
            <person name="Veneault-Fourrey C."/>
            <person name="LaButti K."/>
            <person name="Lindquist E.A."/>
            <person name="Lipzen A."/>
            <person name="Lundell T."/>
            <person name="Morin E."/>
            <person name="Murat C."/>
            <person name="Riley R."/>
            <person name="Ohm R."/>
            <person name="Sun H."/>
            <person name="Tunlid A."/>
            <person name="Henrissat B."/>
            <person name="Grigoriev I.V."/>
            <person name="Hibbett D.S."/>
            <person name="Martin F."/>
        </authorList>
    </citation>
    <scope>NUCLEOTIDE SEQUENCE [LARGE SCALE GENOMIC DNA]</scope>
    <source>
        <strain evidence="3 4">FD-317 M1</strain>
    </source>
</reference>
<feature type="signal peptide" evidence="2">
    <location>
        <begin position="1"/>
        <end position="22"/>
    </location>
</feature>
<dbReference type="Proteomes" id="UP000053593">
    <property type="component" value="Unassembled WGS sequence"/>
</dbReference>